<feature type="region of interest" description="Disordered" evidence="7">
    <location>
        <begin position="506"/>
        <end position="626"/>
    </location>
</feature>
<dbReference type="GO" id="GO:0071013">
    <property type="term" value="C:catalytic step 2 spliceosome"/>
    <property type="evidence" value="ECO:0007669"/>
    <property type="project" value="TreeGrafter"/>
</dbReference>
<dbReference type="eggNOG" id="KOG0007">
    <property type="taxonomic scope" value="Eukaryota"/>
</dbReference>
<feature type="compositionally biased region" description="Polar residues" evidence="7">
    <location>
        <begin position="549"/>
        <end position="570"/>
    </location>
</feature>
<dbReference type="Pfam" id="PF01805">
    <property type="entry name" value="Surp"/>
    <property type="match status" value="2"/>
</dbReference>
<feature type="compositionally biased region" description="Pro residues" evidence="7">
    <location>
        <begin position="399"/>
        <end position="412"/>
    </location>
</feature>
<feature type="domain" description="SURP motif" evidence="8">
    <location>
        <begin position="69"/>
        <end position="112"/>
    </location>
</feature>
<evidence type="ECO:0000256" key="6">
    <source>
        <dbReference type="ARBA" id="ARBA00023242"/>
    </source>
</evidence>
<dbReference type="InParanoid" id="D7FWN9"/>
<feature type="compositionally biased region" description="Acidic residues" evidence="7">
    <location>
        <begin position="375"/>
        <end position="398"/>
    </location>
</feature>
<protein>
    <recommendedName>
        <fullName evidence="8">SURP motif domain-containing protein</fullName>
    </recommendedName>
</protein>
<dbReference type="OMA" id="VKYQEQQ"/>
<feature type="compositionally biased region" description="Low complexity" evidence="7">
    <location>
        <begin position="539"/>
        <end position="548"/>
    </location>
</feature>
<evidence type="ECO:0000256" key="2">
    <source>
        <dbReference type="ARBA" id="ARBA00022664"/>
    </source>
</evidence>
<keyword evidence="10" id="KW-1185">Reference proteome</keyword>
<evidence type="ECO:0000256" key="3">
    <source>
        <dbReference type="ARBA" id="ARBA00022728"/>
    </source>
</evidence>
<dbReference type="Gene3D" id="1.10.10.790">
    <property type="entry name" value="Surp module"/>
    <property type="match status" value="2"/>
</dbReference>
<dbReference type="FunCoup" id="D7FWN9">
    <property type="interactions" value="540"/>
</dbReference>
<dbReference type="SMART" id="SM00648">
    <property type="entry name" value="SWAP"/>
    <property type="match status" value="2"/>
</dbReference>
<dbReference type="EMBL" id="FN649741">
    <property type="protein sequence ID" value="CBJ32127.1"/>
    <property type="molecule type" value="Genomic_DNA"/>
</dbReference>
<name>D7FWN9_ECTSI</name>
<feature type="compositionally biased region" description="Low complexity" evidence="7">
    <location>
        <begin position="26"/>
        <end position="37"/>
    </location>
</feature>
<dbReference type="InterPro" id="IPR045146">
    <property type="entry name" value="SF3A1"/>
</dbReference>
<dbReference type="AlphaFoldDB" id="D7FWN9"/>
<dbReference type="PANTHER" id="PTHR15316:SF1">
    <property type="entry name" value="SPLICING FACTOR 3A SUBUNIT 1"/>
    <property type="match status" value="1"/>
</dbReference>
<feature type="compositionally biased region" description="Low complexity" evidence="7">
    <location>
        <begin position="125"/>
        <end position="138"/>
    </location>
</feature>
<dbReference type="InterPro" id="IPR022030">
    <property type="entry name" value="SF3A1_dom"/>
</dbReference>
<dbReference type="PROSITE" id="PS50128">
    <property type="entry name" value="SURP"/>
    <property type="match status" value="2"/>
</dbReference>
<feature type="region of interest" description="Disordered" evidence="7">
    <location>
        <begin position="1"/>
        <end position="51"/>
    </location>
</feature>
<evidence type="ECO:0000256" key="7">
    <source>
        <dbReference type="SAM" id="MobiDB-lite"/>
    </source>
</evidence>
<dbReference type="SUPFAM" id="SSF109905">
    <property type="entry name" value="Surp module (SWAP domain)"/>
    <property type="match status" value="2"/>
</dbReference>
<dbReference type="EMBL" id="FN648497">
    <property type="protein sequence ID" value="CBJ32127.1"/>
    <property type="molecule type" value="Genomic_DNA"/>
</dbReference>
<dbReference type="STRING" id="2880.D7FWN9"/>
<dbReference type="PANTHER" id="PTHR15316">
    <property type="entry name" value="SPLICEOSOME ASSOCIATED PROTEIN 114/SWAP SPLICING FACTOR-RELATED"/>
    <property type="match status" value="1"/>
</dbReference>
<accession>D7FWN9</accession>
<sequence length="626" mass="66950">MEVETPLAEMPPPSAATAAVSNGDSGAVAEGNGEAAAEGGGDSSNGGVEQPYQGKVKGIIYPPPDIRAIVDKTARFVAKNGKSFEERIQASEEGKSAKFNFMRPHDPYYAYYEFKIRDFEENGDAPRAAPATAATAEAGDGEGGGADGDEDGSGAGAAGKSDKKAAPASVSRKAVMAPIAKAVKSLNKATEPRAFEFSVGHPTGLTALDVDLIKLTAQFTAVGGRNFLAELAKREARNEQFQFLKHTHALFSYFTSLVDAYTKVLQPTATQRAYVESGRDRQQTLERCVHRWEFDREKKAKKQATLAAADADRIAFRSIDWHDFVVVETIEFPDDELVEPLEGLDIAEDGIELPPPPAPEPEVDLAPIKPNLLPEAEEDDDEDMDMDMDDSDQDDDEVPPPPLPPGPPPPPQHGEDDDIHVVTDYKPGVATGSATALPTMVIDPITGATVAASELSDHMRIQLMDPKWREEQARAAAKQKDTALAEGESIAASLKSLARKRGDIFGSAEDEEQQLLNESNARKKRKEEVTRVLWDGNIATATAARQAALQKQINTPRTAQRTGPISNIGPQVSGRGGGRGGAQMQSLPPLPPGNPPPPPPPPADDEEEGDVPPPPPPPTMPPPLPR</sequence>
<dbReference type="GO" id="GO:0045292">
    <property type="term" value="P:mRNA cis splicing, via spliceosome"/>
    <property type="evidence" value="ECO:0007669"/>
    <property type="project" value="InterPro"/>
</dbReference>
<feature type="region of interest" description="Disordered" evidence="7">
    <location>
        <begin position="125"/>
        <end position="165"/>
    </location>
</feature>
<dbReference type="FunFam" id="1.10.10.790:FF:000001">
    <property type="entry name" value="Splicing factor 3a, subunit 1"/>
    <property type="match status" value="1"/>
</dbReference>
<evidence type="ECO:0000259" key="8">
    <source>
        <dbReference type="PROSITE" id="PS50128"/>
    </source>
</evidence>
<keyword evidence="6" id="KW-0539">Nucleus</keyword>
<organism evidence="9 10">
    <name type="scientific">Ectocarpus siliculosus</name>
    <name type="common">Brown alga</name>
    <name type="synonym">Conferva siliculosa</name>
    <dbReference type="NCBI Taxonomy" id="2880"/>
    <lineage>
        <taxon>Eukaryota</taxon>
        <taxon>Sar</taxon>
        <taxon>Stramenopiles</taxon>
        <taxon>Ochrophyta</taxon>
        <taxon>PX clade</taxon>
        <taxon>Phaeophyceae</taxon>
        <taxon>Ectocarpales</taxon>
        <taxon>Ectocarpaceae</taxon>
        <taxon>Ectocarpus</taxon>
    </lineage>
</organism>
<dbReference type="OrthoDB" id="447637at2759"/>
<proteinExistence type="predicted"/>
<dbReference type="InterPro" id="IPR035967">
    <property type="entry name" value="SWAP/Surp_sf"/>
</dbReference>
<feature type="compositionally biased region" description="Pro residues" evidence="7">
    <location>
        <begin position="611"/>
        <end position="626"/>
    </location>
</feature>
<gene>
    <name evidence="9" type="ORF">Esi_0309_0027</name>
</gene>
<evidence type="ECO:0000313" key="9">
    <source>
        <dbReference type="EMBL" id="CBJ32127.1"/>
    </source>
</evidence>
<evidence type="ECO:0000256" key="5">
    <source>
        <dbReference type="ARBA" id="ARBA00023187"/>
    </source>
</evidence>
<feature type="domain" description="SURP motif" evidence="8">
    <location>
        <begin position="212"/>
        <end position="254"/>
    </location>
</feature>
<keyword evidence="4" id="KW-0677">Repeat</keyword>
<evidence type="ECO:0000256" key="1">
    <source>
        <dbReference type="ARBA" id="ARBA00004123"/>
    </source>
</evidence>
<dbReference type="GO" id="GO:0000381">
    <property type="term" value="P:regulation of alternative mRNA splicing, via spliceosome"/>
    <property type="evidence" value="ECO:0007669"/>
    <property type="project" value="TreeGrafter"/>
</dbReference>
<dbReference type="GO" id="GO:0003723">
    <property type="term" value="F:RNA binding"/>
    <property type="evidence" value="ECO:0007669"/>
    <property type="project" value="InterPro"/>
</dbReference>
<feature type="compositionally biased region" description="Pro residues" evidence="7">
    <location>
        <begin position="588"/>
        <end position="602"/>
    </location>
</feature>
<dbReference type="Pfam" id="PF12230">
    <property type="entry name" value="PRP21_like_P"/>
    <property type="match status" value="1"/>
</dbReference>
<comment type="subcellular location">
    <subcellularLocation>
        <location evidence="1">Nucleus</location>
    </subcellularLocation>
</comment>
<feature type="region of interest" description="Disordered" evidence="7">
    <location>
        <begin position="374"/>
        <end position="419"/>
    </location>
</feature>
<evidence type="ECO:0000256" key="4">
    <source>
        <dbReference type="ARBA" id="ARBA00022737"/>
    </source>
</evidence>
<dbReference type="InterPro" id="IPR000061">
    <property type="entry name" value="Surp"/>
</dbReference>
<keyword evidence="3" id="KW-0747">Spliceosome</keyword>
<dbReference type="Proteomes" id="UP000002630">
    <property type="component" value="Linkage Group LG16"/>
</dbReference>
<dbReference type="GO" id="GO:0071004">
    <property type="term" value="C:U2-type prespliceosome"/>
    <property type="evidence" value="ECO:0007669"/>
    <property type="project" value="TreeGrafter"/>
</dbReference>
<evidence type="ECO:0000313" key="10">
    <source>
        <dbReference type="Proteomes" id="UP000002630"/>
    </source>
</evidence>
<reference evidence="9 10" key="1">
    <citation type="journal article" date="2010" name="Nature">
        <title>The Ectocarpus genome and the independent evolution of multicellularity in brown algae.</title>
        <authorList>
            <person name="Cock J.M."/>
            <person name="Sterck L."/>
            <person name="Rouze P."/>
            <person name="Scornet D."/>
            <person name="Allen A.E."/>
            <person name="Amoutzias G."/>
            <person name="Anthouard V."/>
            <person name="Artiguenave F."/>
            <person name="Aury J.M."/>
            <person name="Badger J.H."/>
            <person name="Beszteri B."/>
            <person name="Billiau K."/>
            <person name="Bonnet E."/>
            <person name="Bothwell J.H."/>
            <person name="Bowler C."/>
            <person name="Boyen C."/>
            <person name="Brownlee C."/>
            <person name="Carrano C.J."/>
            <person name="Charrier B."/>
            <person name="Cho G.Y."/>
            <person name="Coelho S.M."/>
            <person name="Collen J."/>
            <person name="Corre E."/>
            <person name="Da Silva C."/>
            <person name="Delage L."/>
            <person name="Delaroque N."/>
            <person name="Dittami S.M."/>
            <person name="Doulbeau S."/>
            <person name="Elias M."/>
            <person name="Farnham G."/>
            <person name="Gachon C.M."/>
            <person name="Gschloessl B."/>
            <person name="Heesch S."/>
            <person name="Jabbari K."/>
            <person name="Jubin C."/>
            <person name="Kawai H."/>
            <person name="Kimura K."/>
            <person name="Kloareg B."/>
            <person name="Kupper F.C."/>
            <person name="Lang D."/>
            <person name="Le Bail A."/>
            <person name="Leblanc C."/>
            <person name="Lerouge P."/>
            <person name="Lohr M."/>
            <person name="Lopez P.J."/>
            <person name="Martens C."/>
            <person name="Maumus F."/>
            <person name="Michel G."/>
            <person name="Miranda-Saavedra D."/>
            <person name="Morales J."/>
            <person name="Moreau H."/>
            <person name="Motomura T."/>
            <person name="Nagasato C."/>
            <person name="Napoli C.A."/>
            <person name="Nelson D.R."/>
            <person name="Nyvall-Collen P."/>
            <person name="Peters A.F."/>
            <person name="Pommier C."/>
            <person name="Potin P."/>
            <person name="Poulain J."/>
            <person name="Quesneville H."/>
            <person name="Read B."/>
            <person name="Rensing S.A."/>
            <person name="Ritter A."/>
            <person name="Rousvoal S."/>
            <person name="Samanta M."/>
            <person name="Samson G."/>
            <person name="Schroeder D.C."/>
            <person name="Segurens B."/>
            <person name="Strittmatter M."/>
            <person name="Tonon T."/>
            <person name="Tregear J.W."/>
            <person name="Valentin K."/>
            <person name="von Dassow P."/>
            <person name="Yamagishi T."/>
            <person name="Van de Peer Y."/>
            <person name="Wincker P."/>
        </authorList>
    </citation>
    <scope>NUCLEOTIDE SEQUENCE [LARGE SCALE GENOMIC DNA]</scope>
    <source>
        <strain evidence="10">Ec32 / CCAP1310/4</strain>
    </source>
</reference>
<keyword evidence="2" id="KW-0507">mRNA processing</keyword>
<keyword evidence="5" id="KW-0508">mRNA splicing</keyword>
<dbReference type="GO" id="GO:0005686">
    <property type="term" value="C:U2 snRNP"/>
    <property type="evidence" value="ECO:0007669"/>
    <property type="project" value="TreeGrafter"/>
</dbReference>
<dbReference type="FunFam" id="1.10.10.790:FF:000002">
    <property type="entry name" value="Splicing factor 3A subunit 1"/>
    <property type="match status" value="1"/>
</dbReference>